<gene>
    <name evidence="3" type="ORF">QR685DRAFT_553461</name>
</gene>
<dbReference type="Gene3D" id="1.10.167.10">
    <property type="entry name" value="Regulator of G-protein Signalling 4, domain 2"/>
    <property type="match status" value="1"/>
</dbReference>
<evidence type="ECO:0000259" key="2">
    <source>
        <dbReference type="PROSITE" id="PS50132"/>
    </source>
</evidence>
<feature type="compositionally biased region" description="Basic and acidic residues" evidence="1">
    <location>
        <begin position="219"/>
        <end position="229"/>
    </location>
</feature>
<dbReference type="InterPro" id="IPR036305">
    <property type="entry name" value="RGS_sf"/>
</dbReference>
<protein>
    <recommendedName>
        <fullName evidence="2">RGS domain-containing protein</fullName>
    </recommendedName>
</protein>
<evidence type="ECO:0000256" key="1">
    <source>
        <dbReference type="SAM" id="MobiDB-lite"/>
    </source>
</evidence>
<name>A0ABR3DCU7_NEUIN</name>
<dbReference type="EMBL" id="JAVLET010000004">
    <property type="protein sequence ID" value="KAL0470477.1"/>
    <property type="molecule type" value="Genomic_DNA"/>
</dbReference>
<proteinExistence type="predicted"/>
<dbReference type="InterPro" id="IPR044926">
    <property type="entry name" value="RGS_subdomain_2"/>
</dbReference>
<dbReference type="SUPFAM" id="SSF48097">
    <property type="entry name" value="Regulator of G-protein signaling, RGS"/>
    <property type="match status" value="1"/>
</dbReference>
<feature type="region of interest" description="Disordered" evidence="1">
    <location>
        <begin position="177"/>
        <end position="315"/>
    </location>
</feature>
<evidence type="ECO:0000313" key="4">
    <source>
        <dbReference type="Proteomes" id="UP001451303"/>
    </source>
</evidence>
<feature type="region of interest" description="Disordered" evidence="1">
    <location>
        <begin position="1"/>
        <end position="50"/>
    </location>
</feature>
<organism evidence="3 4">
    <name type="scientific">Neurospora intermedia</name>
    <dbReference type="NCBI Taxonomy" id="5142"/>
    <lineage>
        <taxon>Eukaryota</taxon>
        <taxon>Fungi</taxon>
        <taxon>Dikarya</taxon>
        <taxon>Ascomycota</taxon>
        <taxon>Pezizomycotina</taxon>
        <taxon>Sordariomycetes</taxon>
        <taxon>Sordariomycetidae</taxon>
        <taxon>Sordariales</taxon>
        <taxon>Sordariaceae</taxon>
        <taxon>Neurospora</taxon>
    </lineage>
</organism>
<dbReference type="InterPro" id="IPR016137">
    <property type="entry name" value="RGS"/>
</dbReference>
<accession>A0ABR3DCU7</accession>
<dbReference type="Proteomes" id="UP001451303">
    <property type="component" value="Unassembled WGS sequence"/>
</dbReference>
<feature type="compositionally biased region" description="Polar residues" evidence="1">
    <location>
        <begin position="241"/>
        <end position="251"/>
    </location>
</feature>
<feature type="compositionally biased region" description="Low complexity" evidence="1">
    <location>
        <begin position="1"/>
        <end position="13"/>
    </location>
</feature>
<keyword evidence="4" id="KW-1185">Reference proteome</keyword>
<reference evidence="3 4" key="1">
    <citation type="submission" date="2023-09" db="EMBL/GenBank/DDBJ databases">
        <title>Multi-omics analysis of a traditional fermented food reveals byproduct-associated fungal strains for waste-to-food upcycling.</title>
        <authorList>
            <consortium name="Lawrence Berkeley National Laboratory"/>
            <person name="Rekdal V.M."/>
            <person name="Villalobos-Escobedo J.M."/>
            <person name="Rodriguez-Valeron N."/>
            <person name="Garcia M.O."/>
            <person name="Vasquez D.P."/>
            <person name="Damayanti I."/>
            <person name="Sorensen P.M."/>
            <person name="Baidoo E.E."/>
            <person name="De Carvalho A.C."/>
            <person name="Riley R."/>
            <person name="Lipzen A."/>
            <person name="He G."/>
            <person name="Yan M."/>
            <person name="Haridas S."/>
            <person name="Daum C."/>
            <person name="Yoshinaga Y."/>
            <person name="Ng V."/>
            <person name="Grigoriev I.V."/>
            <person name="Munk R."/>
            <person name="Nuraida L."/>
            <person name="Wijaya C.H."/>
            <person name="Morales P.-C."/>
            <person name="Keasling J.D."/>
        </authorList>
    </citation>
    <scope>NUCLEOTIDE SEQUENCE [LARGE SCALE GENOMIC DNA]</scope>
    <source>
        <strain evidence="3 4">FGSC 2613</strain>
    </source>
</reference>
<feature type="compositionally biased region" description="Low complexity" evidence="1">
    <location>
        <begin position="264"/>
        <end position="279"/>
    </location>
</feature>
<sequence length="590" mass="64063">MPPARLRTLSLSPSRRKSARFSSDSDHSDTDSTMAQSRPSSMAIPPPSLRDILSNTAPPPYTFGAFLAFLSHNHCLETLEFTLGADQYRKAYNDIMLGRCRPTPDGLHQLRSMWEKLMNAYIRPNSSHEVNLPAQVRDRLVQLSCAEQPPCPAELDQAVAYTYDLMEGSILGPFLESLAPTPAPAPAPTQPTSSHSTTHPYSHSHSHSHSHSLSHSRSYWKDLVHDPRRTHGGASPPPQHDGQQSNRSSKASGLLPLHTFGWQSETSSRSASSSTVADSPIDGFTDDSSSGYPSGNEPMTPPTTPPSADWTFGTSPSGISRAMHASGWKKMGAKLGLGKKSRSKRSQTTSVPSTGYGYEIALDGARSSPHLHPTTSAESINSDYSMEDVADVKLEPPILVQWEESTPGQHIPSPMAGNNNAVQDAGREGRLHKDGMAAKGYTPYIRTTPEGVARRFTRPRVRRAISSNPAVTADKSATNNKPAVSSPLRTVSASNLRSKFLAVDHSQDQYLKPPTVVDPYGWEAAYSGEKLEADDEQTCLENFGFDEATLVKLTYRSAGGERRNLFHRMFAHAPRAEGGATATTTLALKA</sequence>
<dbReference type="SMART" id="SM00315">
    <property type="entry name" value="RGS"/>
    <property type="match status" value="1"/>
</dbReference>
<dbReference type="PANTHER" id="PTHR10845:SF267">
    <property type="entry name" value="REGULATOR OF G PROTEIN SIGNALING DOMAIN PROTEIN (AFU_ORTHOLOGUE AFUA_6G06860)"/>
    <property type="match status" value="1"/>
</dbReference>
<dbReference type="CDD" id="cd07440">
    <property type="entry name" value="RGS"/>
    <property type="match status" value="1"/>
</dbReference>
<evidence type="ECO:0000313" key="3">
    <source>
        <dbReference type="EMBL" id="KAL0470477.1"/>
    </source>
</evidence>
<comment type="caution">
    <text evidence="3">The sequence shown here is derived from an EMBL/GenBank/DDBJ whole genome shotgun (WGS) entry which is preliminary data.</text>
</comment>
<dbReference type="PANTHER" id="PTHR10845">
    <property type="entry name" value="REGULATOR OF G PROTEIN SIGNALING"/>
    <property type="match status" value="1"/>
</dbReference>
<feature type="domain" description="RGS" evidence="2">
    <location>
        <begin position="66"/>
        <end position="177"/>
    </location>
</feature>
<dbReference type="PROSITE" id="PS50132">
    <property type="entry name" value="RGS"/>
    <property type="match status" value="1"/>
</dbReference>
<feature type="compositionally biased region" description="Low complexity" evidence="1">
    <location>
        <begin position="190"/>
        <end position="201"/>
    </location>
</feature>
<feature type="compositionally biased region" description="Basic residues" evidence="1">
    <location>
        <begin position="202"/>
        <end position="214"/>
    </location>
</feature>
<dbReference type="Pfam" id="PF00615">
    <property type="entry name" value="RGS"/>
    <property type="match status" value="1"/>
</dbReference>
<feature type="region of interest" description="Disordered" evidence="1">
    <location>
        <begin position="334"/>
        <end position="355"/>
    </location>
</feature>